<feature type="domain" description="VOC" evidence="1">
    <location>
        <begin position="8"/>
        <end position="125"/>
    </location>
</feature>
<dbReference type="RefSeq" id="WP_192768142.1">
    <property type="nucleotide sequence ID" value="NZ_JADBEB010000001.1"/>
</dbReference>
<dbReference type="Pfam" id="PF18029">
    <property type="entry name" value="Glyoxalase_6"/>
    <property type="match status" value="1"/>
</dbReference>
<comment type="caution">
    <text evidence="2">The sequence shown here is derived from an EMBL/GenBank/DDBJ whole genome shotgun (WGS) entry which is preliminary data.</text>
</comment>
<accession>A0A927R0C0</accession>
<dbReference type="Gene3D" id="3.10.180.10">
    <property type="entry name" value="2,3-Dihydroxybiphenyl 1,2-Dioxygenase, domain 1"/>
    <property type="match status" value="1"/>
</dbReference>
<dbReference type="InterPro" id="IPR041581">
    <property type="entry name" value="Glyoxalase_6"/>
</dbReference>
<gene>
    <name evidence="2" type="ORF">H4W31_004126</name>
</gene>
<organism evidence="2 3">
    <name type="scientific">Plantactinospora soyae</name>
    <dbReference type="NCBI Taxonomy" id="1544732"/>
    <lineage>
        <taxon>Bacteria</taxon>
        <taxon>Bacillati</taxon>
        <taxon>Actinomycetota</taxon>
        <taxon>Actinomycetes</taxon>
        <taxon>Micromonosporales</taxon>
        <taxon>Micromonosporaceae</taxon>
        <taxon>Plantactinospora</taxon>
    </lineage>
</organism>
<name>A0A927R0C0_9ACTN</name>
<proteinExistence type="predicted"/>
<keyword evidence="2" id="KW-0456">Lyase</keyword>
<dbReference type="CDD" id="cd06587">
    <property type="entry name" value="VOC"/>
    <property type="match status" value="1"/>
</dbReference>
<evidence type="ECO:0000313" key="3">
    <source>
        <dbReference type="Proteomes" id="UP000649753"/>
    </source>
</evidence>
<dbReference type="PROSITE" id="PS51819">
    <property type="entry name" value="VOC"/>
    <property type="match status" value="1"/>
</dbReference>
<reference evidence="2" key="1">
    <citation type="submission" date="2020-10" db="EMBL/GenBank/DDBJ databases">
        <title>Sequencing the genomes of 1000 actinobacteria strains.</title>
        <authorList>
            <person name="Klenk H.-P."/>
        </authorList>
    </citation>
    <scope>NUCLEOTIDE SEQUENCE</scope>
    <source>
        <strain evidence="2">DSM 46832</strain>
    </source>
</reference>
<dbReference type="GO" id="GO:0016829">
    <property type="term" value="F:lyase activity"/>
    <property type="evidence" value="ECO:0007669"/>
    <property type="project" value="UniProtKB-KW"/>
</dbReference>
<dbReference type="InterPro" id="IPR029068">
    <property type="entry name" value="Glyas_Bleomycin-R_OHBP_Dase"/>
</dbReference>
<dbReference type="SUPFAM" id="SSF54593">
    <property type="entry name" value="Glyoxalase/Bleomycin resistance protein/Dihydroxybiphenyl dioxygenase"/>
    <property type="match status" value="1"/>
</dbReference>
<evidence type="ECO:0000259" key="1">
    <source>
        <dbReference type="PROSITE" id="PS51819"/>
    </source>
</evidence>
<sequence>MGIGTGLTLTTVNLSAPDPVLLARFYQRLLGWEITEEESDWVLMRNPAGGVGLAFQSEATYTRPAWPAGPGDQQMMAHLEIRVDDLASAAAHAVACGATRADHQPQEDVLVHLDPAGHPFCLYLD</sequence>
<dbReference type="AlphaFoldDB" id="A0A927R0C0"/>
<dbReference type="PANTHER" id="PTHR35908">
    <property type="entry name" value="HYPOTHETICAL FUSION PROTEIN"/>
    <property type="match status" value="1"/>
</dbReference>
<dbReference type="InterPro" id="IPR037523">
    <property type="entry name" value="VOC_core"/>
</dbReference>
<dbReference type="Proteomes" id="UP000649753">
    <property type="component" value="Unassembled WGS sequence"/>
</dbReference>
<dbReference type="EMBL" id="JADBEB010000001">
    <property type="protein sequence ID" value="MBE1488488.1"/>
    <property type="molecule type" value="Genomic_DNA"/>
</dbReference>
<protein>
    <submittedName>
        <fullName evidence="2">Catechol 2,3-dioxygenase-like lactoylglutathione lyase family enzyme</fullName>
    </submittedName>
</protein>
<keyword evidence="3" id="KW-1185">Reference proteome</keyword>
<evidence type="ECO:0000313" key="2">
    <source>
        <dbReference type="EMBL" id="MBE1488488.1"/>
    </source>
</evidence>
<dbReference type="PANTHER" id="PTHR35908:SF1">
    <property type="entry name" value="CONSERVED PROTEIN"/>
    <property type="match status" value="1"/>
</dbReference>